<dbReference type="Gene3D" id="3.30.1490.80">
    <property type="match status" value="1"/>
</dbReference>
<comment type="pathway">
    <text evidence="1 9">Sulfur metabolism; glutathione biosynthesis; glutathione from L-cysteine and L-glutamate: step 2/2.</text>
</comment>
<dbReference type="NCBIfam" id="TIGR01986">
    <property type="entry name" value="glut_syn_euk"/>
    <property type="match status" value="1"/>
</dbReference>
<feature type="binding site" evidence="10">
    <location>
        <position position="520"/>
    </location>
    <ligand>
        <name>ATP</name>
        <dbReference type="ChEBI" id="CHEBI:30616"/>
    </ligand>
</feature>
<sequence>MTSFTEGSYPPAVKAELERQRLVQAVKDWSLAHGLVVRPPATVAPDDLDEILSMNAPVTLFPSPFPRRCFEEAKAVQTTYNELYARISQDDGFLGKIVQEVAGGDEFIAQLWDVHLRVKQEGYVQNLALGLFRSDYMVHQDGDDLQIKQVEFNTIASSFGGLSAQTSLLHKHLSQTSYPLLRDAGARAALDLPPNESTRGLAAGLKAAADAYGPSELGHRTCVVFLVQGGERNVFDQRHLEYELVRQTAGAVPVFRVPFAEILARTSIAAGSAKRQLLYHLPSGGDGDGDGDGEGLVFEAAVVYLRAGYGPSDYPDAAAWEARFQIERSAAIACPSVLTQLAGMKKVQQVLATPETSSSSSANNNSNTPPYSTALRRFIHDDASLAGLWRTFANIFPMDASTAAGREARRLATDATACQGYVLKPQREGGGNNTYRGAIPGYLATVPEEHWGSYILMELITPPPLSNTILRGGKLEQGGVICELGVYGTCLWDQSSMAGAILHSEESGYLLRTKGDQSEEGGVAAGFGCMDSCSLV</sequence>
<dbReference type="GO" id="GO:0004363">
    <property type="term" value="F:glutathione synthase activity"/>
    <property type="evidence" value="ECO:0007669"/>
    <property type="project" value="UniProtKB-UniRule"/>
</dbReference>
<dbReference type="InterPro" id="IPR014049">
    <property type="entry name" value="Glutathione_synthase_N_euk"/>
</dbReference>
<proteinExistence type="inferred from homology"/>
<evidence type="ECO:0000256" key="12">
    <source>
        <dbReference type="PIRSR" id="PIRSR001558-3"/>
    </source>
</evidence>
<dbReference type="GO" id="GO:0005829">
    <property type="term" value="C:cytosol"/>
    <property type="evidence" value="ECO:0007669"/>
    <property type="project" value="TreeGrafter"/>
</dbReference>
<keyword evidence="3 9" id="KW-0436">Ligase</keyword>
<dbReference type="InterPro" id="IPR014042">
    <property type="entry name" value="Glutathione_synthase_a-hlx"/>
</dbReference>
<reference evidence="14" key="1">
    <citation type="journal article" date="2023" name="Mol. Phylogenet. Evol.">
        <title>Genome-scale phylogeny and comparative genomics of the fungal order Sordariales.</title>
        <authorList>
            <person name="Hensen N."/>
            <person name="Bonometti L."/>
            <person name="Westerberg I."/>
            <person name="Brannstrom I.O."/>
            <person name="Guillou S."/>
            <person name="Cros-Aarteil S."/>
            <person name="Calhoun S."/>
            <person name="Haridas S."/>
            <person name="Kuo A."/>
            <person name="Mondo S."/>
            <person name="Pangilinan J."/>
            <person name="Riley R."/>
            <person name="LaButti K."/>
            <person name="Andreopoulos B."/>
            <person name="Lipzen A."/>
            <person name="Chen C."/>
            <person name="Yan M."/>
            <person name="Daum C."/>
            <person name="Ng V."/>
            <person name="Clum A."/>
            <person name="Steindorff A."/>
            <person name="Ohm R.A."/>
            <person name="Martin F."/>
            <person name="Silar P."/>
            <person name="Natvig D.O."/>
            <person name="Lalanne C."/>
            <person name="Gautier V."/>
            <person name="Ament-Velasquez S.L."/>
            <person name="Kruys A."/>
            <person name="Hutchinson M.I."/>
            <person name="Powell A.J."/>
            <person name="Barry K."/>
            <person name="Miller A.N."/>
            <person name="Grigoriev I.V."/>
            <person name="Debuchy R."/>
            <person name="Gladieux P."/>
            <person name="Hiltunen Thoren M."/>
            <person name="Johannesson H."/>
        </authorList>
    </citation>
    <scope>NUCLEOTIDE SEQUENCE</scope>
    <source>
        <strain evidence="14">CBS 958.72</strain>
    </source>
</reference>
<dbReference type="Gene3D" id="3.40.50.1760">
    <property type="entry name" value="Glutathione synthase, substrate-binding domain superfamily, eukaryotic"/>
    <property type="match status" value="1"/>
</dbReference>
<dbReference type="Gene3D" id="3.30.1490.50">
    <property type="match status" value="1"/>
</dbReference>
<dbReference type="AlphaFoldDB" id="A0AAE0TTL4"/>
<dbReference type="InterPro" id="IPR037013">
    <property type="entry name" value="GSH-S_sub-bd_sf"/>
</dbReference>
<feature type="binding site" evidence="12">
    <location>
        <begin position="523"/>
        <end position="524"/>
    </location>
    <ligand>
        <name>substrate</name>
    </ligand>
</feature>
<comment type="catalytic activity">
    <reaction evidence="9">
        <text>gamma-L-glutamyl-L-cysteine + glycine + ATP = glutathione + ADP + phosphate + H(+)</text>
        <dbReference type="Rhea" id="RHEA:13557"/>
        <dbReference type="ChEBI" id="CHEBI:15378"/>
        <dbReference type="ChEBI" id="CHEBI:30616"/>
        <dbReference type="ChEBI" id="CHEBI:43474"/>
        <dbReference type="ChEBI" id="CHEBI:57305"/>
        <dbReference type="ChEBI" id="CHEBI:57925"/>
        <dbReference type="ChEBI" id="CHEBI:58173"/>
        <dbReference type="ChEBI" id="CHEBI:456216"/>
        <dbReference type="EC" id="6.3.2.3"/>
    </reaction>
</comment>
<evidence type="ECO:0000256" key="1">
    <source>
        <dbReference type="ARBA" id="ARBA00004965"/>
    </source>
</evidence>
<feature type="binding site" evidence="10">
    <location>
        <position position="151"/>
    </location>
    <ligand>
        <name>ATP</name>
        <dbReference type="ChEBI" id="CHEBI:30616"/>
    </ligand>
</feature>
<dbReference type="SUPFAM" id="SSF56059">
    <property type="entry name" value="Glutathione synthetase ATP-binding domain-like"/>
    <property type="match status" value="1"/>
</dbReference>
<feature type="binding site" evidence="10">
    <location>
        <begin position="457"/>
        <end position="460"/>
    </location>
    <ligand>
        <name>ATP</name>
        <dbReference type="ChEBI" id="CHEBI:30616"/>
    </ligand>
</feature>
<dbReference type="PIRSF" id="PIRSF001558">
    <property type="entry name" value="GSHase"/>
    <property type="match status" value="1"/>
</dbReference>
<dbReference type="SUPFAM" id="SSF52440">
    <property type="entry name" value="PreATP-grasp domain"/>
    <property type="match status" value="1"/>
</dbReference>
<feature type="binding site" evidence="10">
    <location>
        <position position="435"/>
    </location>
    <ligand>
        <name>ATP</name>
        <dbReference type="ChEBI" id="CHEBI:30616"/>
    </ligand>
</feature>
<feature type="binding site" evidence="10">
    <location>
        <position position="483"/>
    </location>
    <ligand>
        <name>ATP</name>
        <dbReference type="ChEBI" id="CHEBI:30616"/>
    </ligand>
</feature>
<comment type="cofactor">
    <cofactor evidence="9 11">
        <name>Mg(2+)</name>
        <dbReference type="ChEBI" id="CHEBI:18420"/>
    </cofactor>
    <text evidence="9 11">Binds 1 Mg(2+) ion per subunit.</text>
</comment>
<dbReference type="InterPro" id="IPR005615">
    <property type="entry name" value="Glutathione_synthase"/>
</dbReference>
<dbReference type="GO" id="GO:0000287">
    <property type="term" value="F:magnesium ion binding"/>
    <property type="evidence" value="ECO:0007669"/>
    <property type="project" value="UniProtKB-UniRule"/>
</dbReference>
<reference evidence="14" key="2">
    <citation type="submission" date="2023-06" db="EMBL/GenBank/DDBJ databases">
        <authorList>
            <consortium name="Lawrence Berkeley National Laboratory"/>
            <person name="Haridas S."/>
            <person name="Hensen N."/>
            <person name="Bonometti L."/>
            <person name="Westerberg I."/>
            <person name="Brannstrom I.O."/>
            <person name="Guillou S."/>
            <person name="Cros-Aarteil S."/>
            <person name="Calhoun S."/>
            <person name="Kuo A."/>
            <person name="Mondo S."/>
            <person name="Pangilinan J."/>
            <person name="Riley R."/>
            <person name="Labutti K."/>
            <person name="Andreopoulos B."/>
            <person name="Lipzen A."/>
            <person name="Chen C."/>
            <person name="Yanf M."/>
            <person name="Daum C."/>
            <person name="Ng V."/>
            <person name="Clum A."/>
            <person name="Steindorff A."/>
            <person name="Ohm R."/>
            <person name="Martin F."/>
            <person name="Silar P."/>
            <person name="Natvig D."/>
            <person name="Lalanne C."/>
            <person name="Gautier V."/>
            <person name="Ament-Velasquez S.L."/>
            <person name="Kruys A."/>
            <person name="Hutchinson M.I."/>
            <person name="Powell A.J."/>
            <person name="Barry K."/>
            <person name="Miller A.N."/>
            <person name="Grigoriev I.V."/>
            <person name="Debuchy R."/>
            <person name="Gladieux P."/>
            <person name="Thoren M.H."/>
            <person name="Johannesson H."/>
        </authorList>
    </citation>
    <scope>NUCLEOTIDE SEQUENCE</scope>
    <source>
        <strain evidence="14">CBS 958.72</strain>
    </source>
</reference>
<feature type="binding site" evidence="12">
    <location>
        <begin position="155"/>
        <end position="158"/>
    </location>
    <ligand>
        <name>substrate</name>
    </ligand>
</feature>
<feature type="domain" description="Glutathione synthase substrate-binding" evidence="13">
    <location>
        <begin position="221"/>
        <end position="342"/>
    </location>
</feature>
<dbReference type="InterPro" id="IPR004887">
    <property type="entry name" value="GSH_synth_subst-bd"/>
</dbReference>
<feature type="binding site" evidence="10">
    <location>
        <position position="514"/>
    </location>
    <ligand>
        <name>ATP</name>
        <dbReference type="ChEBI" id="CHEBI:30616"/>
    </ligand>
</feature>
<keyword evidence="4 9" id="KW-0317">Glutathione biosynthesis</keyword>
<dbReference type="Pfam" id="PF03917">
    <property type="entry name" value="GSH_synth_ATP"/>
    <property type="match status" value="1"/>
</dbReference>
<feature type="binding site" evidence="10">
    <location>
        <position position="237"/>
    </location>
    <ligand>
        <name>substrate</name>
    </ligand>
</feature>
<evidence type="ECO:0000256" key="5">
    <source>
        <dbReference type="ARBA" id="ARBA00022723"/>
    </source>
</evidence>
<evidence type="ECO:0000259" key="13">
    <source>
        <dbReference type="Pfam" id="PF03199"/>
    </source>
</evidence>
<feature type="binding site" evidence="11">
    <location>
        <position position="428"/>
    </location>
    <ligand>
        <name>Mg(2+)</name>
        <dbReference type="ChEBI" id="CHEBI:18420"/>
    </ligand>
</feature>
<dbReference type="Proteomes" id="UP001287356">
    <property type="component" value="Unassembled WGS sequence"/>
</dbReference>
<dbReference type="Pfam" id="PF03199">
    <property type="entry name" value="GSH_synthase"/>
    <property type="match status" value="1"/>
</dbReference>
<dbReference type="EC" id="6.3.2.3" evidence="9"/>
<comment type="caution">
    <text evidence="14">The sequence shown here is derived from an EMBL/GenBank/DDBJ whole genome shotgun (WGS) entry which is preliminary data.</text>
</comment>
<dbReference type="EMBL" id="JAULSN010000002">
    <property type="protein sequence ID" value="KAK3380049.1"/>
    <property type="molecule type" value="Genomic_DNA"/>
</dbReference>
<protein>
    <recommendedName>
        <fullName evidence="9">Glutathione synthetase</fullName>
        <shortName evidence="9">GSH-S</shortName>
        <ecNumber evidence="9">6.3.2.3</ecNumber>
    </recommendedName>
</protein>
<organism evidence="14 15">
    <name type="scientific">Lasiosphaeria ovina</name>
    <dbReference type="NCBI Taxonomy" id="92902"/>
    <lineage>
        <taxon>Eukaryota</taxon>
        <taxon>Fungi</taxon>
        <taxon>Dikarya</taxon>
        <taxon>Ascomycota</taxon>
        <taxon>Pezizomycotina</taxon>
        <taxon>Sordariomycetes</taxon>
        <taxon>Sordariomycetidae</taxon>
        <taxon>Sordariales</taxon>
        <taxon>Lasiosphaeriaceae</taxon>
        <taxon>Lasiosphaeria</taxon>
    </lineage>
</organism>
<feature type="binding site" evidence="11">
    <location>
        <position position="153"/>
    </location>
    <ligand>
        <name>Mg(2+)</name>
        <dbReference type="ChEBI" id="CHEBI:18420"/>
    </ligand>
</feature>
<feature type="binding site" evidence="10">
    <location>
        <position position="345"/>
    </location>
    <ligand>
        <name>ATP</name>
        <dbReference type="ChEBI" id="CHEBI:30616"/>
    </ligand>
</feature>
<comment type="similarity">
    <text evidence="2 9">Belongs to the eukaryotic GSH synthase family.</text>
</comment>
<dbReference type="Gene3D" id="3.30.470.20">
    <property type="entry name" value="ATP-grasp fold, B domain"/>
    <property type="match status" value="1"/>
</dbReference>
<evidence type="ECO:0000256" key="9">
    <source>
        <dbReference type="PIRNR" id="PIRNR001558"/>
    </source>
</evidence>
<feature type="binding site" evidence="11">
    <location>
        <position position="151"/>
    </location>
    <ligand>
        <name>Mg(2+)</name>
        <dbReference type="ChEBI" id="CHEBI:18420"/>
    </ligand>
</feature>
<evidence type="ECO:0000256" key="10">
    <source>
        <dbReference type="PIRSR" id="PIRSR001558-1"/>
    </source>
</evidence>
<dbReference type="GO" id="GO:0005524">
    <property type="term" value="F:ATP binding"/>
    <property type="evidence" value="ECO:0007669"/>
    <property type="project" value="UniProtKB-UniRule"/>
</dbReference>
<evidence type="ECO:0000256" key="6">
    <source>
        <dbReference type="ARBA" id="ARBA00022741"/>
    </source>
</evidence>
<evidence type="ECO:0000256" key="7">
    <source>
        <dbReference type="ARBA" id="ARBA00022840"/>
    </source>
</evidence>
<accession>A0AAE0TTL4</accession>
<dbReference type="FunFam" id="3.30.1490.50:FF:000002">
    <property type="entry name" value="Glutathione synthetase"/>
    <property type="match status" value="1"/>
</dbReference>
<keyword evidence="6 9" id="KW-0547">Nucleotide-binding</keyword>
<dbReference type="PANTHER" id="PTHR11130:SF0">
    <property type="entry name" value="GLUTATHIONE SYNTHETASE"/>
    <property type="match status" value="1"/>
</dbReference>
<feature type="binding site" evidence="10">
    <location>
        <begin position="424"/>
        <end position="433"/>
    </location>
    <ligand>
        <name>ATP</name>
        <dbReference type="ChEBI" id="CHEBI:30616"/>
    </ligand>
</feature>
<evidence type="ECO:0000256" key="2">
    <source>
        <dbReference type="ARBA" id="ARBA00010385"/>
    </source>
</evidence>
<feature type="binding site" evidence="10">
    <location>
        <position position="512"/>
    </location>
    <ligand>
        <name>substrate</name>
    </ligand>
</feature>
<keyword evidence="7 9" id="KW-0067">ATP-binding</keyword>
<evidence type="ECO:0000256" key="4">
    <source>
        <dbReference type="ARBA" id="ARBA00022684"/>
    </source>
</evidence>
<evidence type="ECO:0000313" key="14">
    <source>
        <dbReference type="EMBL" id="KAK3380049.1"/>
    </source>
</evidence>
<keyword evidence="5 9" id="KW-0479">Metal-binding</keyword>
<evidence type="ECO:0000256" key="8">
    <source>
        <dbReference type="ARBA" id="ARBA00022842"/>
    </source>
</evidence>
<evidence type="ECO:0000313" key="15">
    <source>
        <dbReference type="Proteomes" id="UP001287356"/>
    </source>
</evidence>
<gene>
    <name evidence="14" type="ORF">B0T24DRAFT_180233</name>
</gene>
<feature type="binding site" evidence="12">
    <location>
        <begin position="306"/>
        <end position="309"/>
    </location>
    <ligand>
        <name>substrate</name>
    </ligand>
</feature>
<keyword evidence="15" id="KW-1185">Reference proteome</keyword>
<name>A0AAE0TTL4_9PEZI</name>
<feature type="binding site" evidence="10">
    <location>
        <position position="133"/>
    </location>
    <ligand>
        <name>substrate</name>
    </ligand>
</feature>
<dbReference type="Gene3D" id="1.10.1080.10">
    <property type="entry name" value="Glutathione Synthetase, Chain A, domain 3"/>
    <property type="match status" value="1"/>
</dbReference>
<dbReference type="GO" id="GO:0043295">
    <property type="term" value="F:glutathione binding"/>
    <property type="evidence" value="ECO:0007669"/>
    <property type="project" value="UniProtKB-UniRule"/>
</dbReference>
<feature type="binding site" evidence="12">
    <location>
        <begin position="231"/>
        <end position="233"/>
    </location>
    <ligand>
        <name>substrate</name>
    </ligand>
</feature>
<dbReference type="InterPro" id="IPR014709">
    <property type="entry name" value="Glutathione_synthase_C_euk"/>
</dbReference>
<dbReference type="InterPro" id="IPR016185">
    <property type="entry name" value="PreATP-grasp_dom_sf"/>
</dbReference>
<dbReference type="PANTHER" id="PTHR11130">
    <property type="entry name" value="GLUTATHIONE SYNTHETASE"/>
    <property type="match status" value="1"/>
</dbReference>
<keyword evidence="8 9" id="KW-0460">Magnesium</keyword>
<evidence type="ECO:0000256" key="3">
    <source>
        <dbReference type="ARBA" id="ARBA00022598"/>
    </source>
</evidence>
<evidence type="ECO:0000256" key="11">
    <source>
        <dbReference type="PIRSR" id="PIRSR001558-2"/>
    </source>
</evidence>